<proteinExistence type="predicted"/>
<feature type="transmembrane region" description="Helical" evidence="5">
    <location>
        <begin position="125"/>
        <end position="143"/>
    </location>
</feature>
<dbReference type="InterPro" id="IPR052954">
    <property type="entry name" value="GPCR-Ligand_Int"/>
</dbReference>
<evidence type="ECO:0000256" key="3">
    <source>
        <dbReference type="ARBA" id="ARBA00022989"/>
    </source>
</evidence>
<evidence type="ECO:0000256" key="5">
    <source>
        <dbReference type="SAM" id="Phobius"/>
    </source>
</evidence>
<dbReference type="InterPro" id="IPR017452">
    <property type="entry name" value="GPCR_Rhodpsn_7TM"/>
</dbReference>
<keyword evidence="4 5" id="KW-0472">Membrane</keyword>
<evidence type="ECO:0000313" key="7">
    <source>
        <dbReference type="EMBL" id="KAK2140578.1"/>
    </source>
</evidence>
<feature type="transmembrane region" description="Helical" evidence="5">
    <location>
        <begin position="264"/>
        <end position="287"/>
    </location>
</feature>
<dbReference type="Gene3D" id="1.20.1070.10">
    <property type="entry name" value="Rhodopsin 7-helix transmembrane proteins"/>
    <property type="match status" value="1"/>
</dbReference>
<dbReference type="PANTHER" id="PTHR46641">
    <property type="entry name" value="FMRFAMIDE RECEPTOR-RELATED"/>
    <property type="match status" value="1"/>
</dbReference>
<accession>A0AAD9IUH9</accession>
<dbReference type="PROSITE" id="PS50262">
    <property type="entry name" value="G_PROTEIN_RECEP_F1_2"/>
    <property type="match status" value="1"/>
</dbReference>
<feature type="transmembrane region" description="Helical" evidence="5">
    <location>
        <begin position="80"/>
        <end position="105"/>
    </location>
</feature>
<evidence type="ECO:0000313" key="8">
    <source>
        <dbReference type="Proteomes" id="UP001208570"/>
    </source>
</evidence>
<feature type="transmembrane region" description="Helical" evidence="5">
    <location>
        <begin position="225"/>
        <end position="243"/>
    </location>
</feature>
<evidence type="ECO:0000259" key="6">
    <source>
        <dbReference type="PROSITE" id="PS50262"/>
    </source>
</evidence>
<evidence type="ECO:0000256" key="4">
    <source>
        <dbReference type="ARBA" id="ARBA00023136"/>
    </source>
</evidence>
<comment type="subcellular location">
    <subcellularLocation>
        <location evidence="1">Membrane</location>
    </subcellularLocation>
</comment>
<dbReference type="Pfam" id="PF00001">
    <property type="entry name" value="7tm_1"/>
    <property type="match status" value="1"/>
</dbReference>
<feature type="transmembrane region" description="Helical" evidence="5">
    <location>
        <begin position="47"/>
        <end position="68"/>
    </location>
</feature>
<feature type="transmembrane region" description="Helical" evidence="5">
    <location>
        <begin position="164"/>
        <end position="184"/>
    </location>
</feature>
<evidence type="ECO:0000256" key="1">
    <source>
        <dbReference type="ARBA" id="ARBA00004370"/>
    </source>
</evidence>
<evidence type="ECO:0000256" key="2">
    <source>
        <dbReference type="ARBA" id="ARBA00022692"/>
    </source>
</evidence>
<sequence>MEECGLNTSSCVPYPTTAPSHGSGMNGTSGADPHAEFYRWSQFVTGVILYPIVIVIGLTGNTLTLIVLRHRKMLTSTNVFLAALAVSDIVKLLNDTLYFLVSILLRRHPVAGNRMLGYMYPFSHYIFNESVCVSAWLTVSVAVERYISVCHATRARVVCTVYRARLISAAVFLVMSLVAVPSAFRYTSVIVADPERNNSTKYQIVLSTLGRNQRFMTVYTWIQNLLRSIIPLFVLIALNSLIIQALRIERVRGKRISSRNRITLTLIVVVVVFIICIFPDAIMSTFFGFGYVDESDLVKGIREFTDALLSINSAVNFAIYCVCSRGFRDIFNETFCRRCGHELLTVVEGRSRTRSADESTRDGSPPLLSQLAQKQEAELIGNGQQMSVYIGPQTSL</sequence>
<dbReference type="PANTHER" id="PTHR46641:SF2">
    <property type="entry name" value="FMRFAMIDE RECEPTOR"/>
    <property type="match status" value="1"/>
</dbReference>
<dbReference type="GO" id="GO:0016020">
    <property type="term" value="C:membrane"/>
    <property type="evidence" value="ECO:0007669"/>
    <property type="project" value="UniProtKB-SubCell"/>
</dbReference>
<gene>
    <name evidence="7" type="ORF">LSH36_1301g00001</name>
</gene>
<name>A0AAD9IUH9_9ANNE</name>
<feature type="domain" description="G-protein coupled receptors family 1 profile" evidence="6">
    <location>
        <begin position="60"/>
        <end position="320"/>
    </location>
</feature>
<keyword evidence="2 5" id="KW-0812">Transmembrane</keyword>
<dbReference type="CDD" id="cd14978">
    <property type="entry name" value="7tmA_FMRFamide_R-like"/>
    <property type="match status" value="1"/>
</dbReference>
<protein>
    <recommendedName>
        <fullName evidence="6">G-protein coupled receptors family 1 profile domain-containing protein</fullName>
    </recommendedName>
</protein>
<reference evidence="7" key="1">
    <citation type="journal article" date="2023" name="Mol. Biol. Evol.">
        <title>Third-Generation Sequencing Reveals the Adaptive Role of the Epigenome in Three Deep-Sea Polychaetes.</title>
        <authorList>
            <person name="Perez M."/>
            <person name="Aroh O."/>
            <person name="Sun Y."/>
            <person name="Lan Y."/>
            <person name="Juniper S.K."/>
            <person name="Young C.R."/>
            <person name="Angers B."/>
            <person name="Qian P.Y."/>
        </authorList>
    </citation>
    <scope>NUCLEOTIDE SEQUENCE</scope>
    <source>
        <strain evidence="7">P08H-3</strain>
    </source>
</reference>
<dbReference type="EMBL" id="JAODUP010001301">
    <property type="protein sequence ID" value="KAK2140578.1"/>
    <property type="molecule type" value="Genomic_DNA"/>
</dbReference>
<dbReference type="AlphaFoldDB" id="A0AAD9IUH9"/>
<keyword evidence="3 5" id="KW-1133">Transmembrane helix</keyword>
<keyword evidence="8" id="KW-1185">Reference proteome</keyword>
<dbReference type="SUPFAM" id="SSF81321">
    <property type="entry name" value="Family A G protein-coupled receptor-like"/>
    <property type="match status" value="1"/>
</dbReference>
<organism evidence="7 8">
    <name type="scientific">Paralvinella palmiformis</name>
    <dbReference type="NCBI Taxonomy" id="53620"/>
    <lineage>
        <taxon>Eukaryota</taxon>
        <taxon>Metazoa</taxon>
        <taxon>Spiralia</taxon>
        <taxon>Lophotrochozoa</taxon>
        <taxon>Annelida</taxon>
        <taxon>Polychaeta</taxon>
        <taxon>Sedentaria</taxon>
        <taxon>Canalipalpata</taxon>
        <taxon>Terebellida</taxon>
        <taxon>Terebelliformia</taxon>
        <taxon>Alvinellidae</taxon>
        <taxon>Paralvinella</taxon>
    </lineage>
</organism>
<dbReference type="GO" id="GO:0004930">
    <property type="term" value="F:G protein-coupled receptor activity"/>
    <property type="evidence" value="ECO:0007669"/>
    <property type="project" value="InterPro"/>
</dbReference>
<dbReference type="InterPro" id="IPR000276">
    <property type="entry name" value="GPCR_Rhodpsn"/>
</dbReference>
<dbReference type="Proteomes" id="UP001208570">
    <property type="component" value="Unassembled WGS sequence"/>
</dbReference>
<comment type="caution">
    <text evidence="7">The sequence shown here is derived from an EMBL/GenBank/DDBJ whole genome shotgun (WGS) entry which is preliminary data.</text>
</comment>
<dbReference type="PRINTS" id="PR00237">
    <property type="entry name" value="GPCRRHODOPSN"/>
</dbReference>